<evidence type="ECO:0000256" key="4">
    <source>
        <dbReference type="ARBA" id="ARBA00023163"/>
    </source>
</evidence>
<evidence type="ECO:0000313" key="7">
    <source>
        <dbReference type="Proteomes" id="UP000730482"/>
    </source>
</evidence>
<accession>A0ABS5L7Q4</accession>
<name>A0ABS5L7Q4_9ACTN</name>
<dbReference type="EMBL" id="JAAFYZ010000345">
    <property type="protein sequence ID" value="MBS2554267.1"/>
    <property type="molecule type" value="Genomic_DNA"/>
</dbReference>
<protein>
    <submittedName>
        <fullName evidence="6">LysR family transcriptional regulator</fullName>
    </submittedName>
</protein>
<dbReference type="InterPro" id="IPR036390">
    <property type="entry name" value="WH_DNA-bd_sf"/>
</dbReference>
<dbReference type="PROSITE" id="PS50931">
    <property type="entry name" value="HTH_LYSR"/>
    <property type="match status" value="1"/>
</dbReference>
<keyword evidence="3" id="KW-0238">DNA-binding</keyword>
<gene>
    <name evidence="6" type="ORF">KGQ19_46180</name>
</gene>
<dbReference type="Pfam" id="PF03466">
    <property type="entry name" value="LysR_substrate"/>
    <property type="match status" value="1"/>
</dbReference>
<reference evidence="6 7" key="1">
    <citation type="submission" date="2020-02" db="EMBL/GenBank/DDBJ databases">
        <title>Acidophilic actinobacteria isolated from forest soil.</title>
        <authorList>
            <person name="Golinska P."/>
        </authorList>
    </citation>
    <scope>NUCLEOTIDE SEQUENCE [LARGE SCALE GENOMIC DNA]</scope>
    <source>
        <strain evidence="6 7">NL8</strain>
    </source>
</reference>
<keyword evidence="4" id="KW-0804">Transcription</keyword>
<organism evidence="6 7">
    <name type="scientific">Catenulispora pinistramenti</name>
    <dbReference type="NCBI Taxonomy" id="2705254"/>
    <lineage>
        <taxon>Bacteria</taxon>
        <taxon>Bacillati</taxon>
        <taxon>Actinomycetota</taxon>
        <taxon>Actinomycetes</taxon>
        <taxon>Catenulisporales</taxon>
        <taxon>Catenulisporaceae</taxon>
        <taxon>Catenulispora</taxon>
    </lineage>
</organism>
<keyword evidence="2" id="KW-0805">Transcription regulation</keyword>
<dbReference type="InterPro" id="IPR005119">
    <property type="entry name" value="LysR_subst-bd"/>
</dbReference>
<sequence length="292" mass="30895">MIDDISLRSLRSFLVVAQEASITRAAARLHVTQQTLSLQIQNLERALGVTLLVRTSRGVRLTAAGEQLTSSGRTLMADADALGTAVHAAAAGRVGRLRVATASHPTTQLAIRLATVIEADHPGFDVEVRTVLRPVEAMAELHAGTSDAALLWLPTGDADLHTATFRHDARAVLLAEGHRLAGSASVTVAELAEDPVVIVDAFGSPAVQAHRIADPRPDGRPAVRGPVVQTLEDCLAQVRRGHGVWFAPIAMAEWAVCPGVALVPVVDLEPVELAVAWTDAAPREWVDRLVGA</sequence>
<proteinExistence type="inferred from homology"/>
<dbReference type="Gene3D" id="3.40.190.10">
    <property type="entry name" value="Periplasmic binding protein-like II"/>
    <property type="match status" value="2"/>
</dbReference>
<dbReference type="PRINTS" id="PR00039">
    <property type="entry name" value="HTHLYSR"/>
</dbReference>
<comment type="similarity">
    <text evidence="1">Belongs to the LysR transcriptional regulatory family.</text>
</comment>
<keyword evidence="7" id="KW-1185">Reference proteome</keyword>
<dbReference type="RefSeq" id="WP_212021566.1">
    <property type="nucleotide sequence ID" value="NZ_JAAFYZ010000345.1"/>
</dbReference>
<evidence type="ECO:0000313" key="6">
    <source>
        <dbReference type="EMBL" id="MBS2554267.1"/>
    </source>
</evidence>
<feature type="non-terminal residue" evidence="6">
    <location>
        <position position="292"/>
    </location>
</feature>
<dbReference type="SUPFAM" id="SSF46785">
    <property type="entry name" value="Winged helix' DNA-binding domain"/>
    <property type="match status" value="1"/>
</dbReference>
<dbReference type="PANTHER" id="PTHR30346">
    <property type="entry name" value="TRANSCRIPTIONAL DUAL REGULATOR HCAR-RELATED"/>
    <property type="match status" value="1"/>
</dbReference>
<dbReference type="Pfam" id="PF00126">
    <property type="entry name" value="HTH_1"/>
    <property type="match status" value="1"/>
</dbReference>
<dbReference type="InterPro" id="IPR036388">
    <property type="entry name" value="WH-like_DNA-bd_sf"/>
</dbReference>
<evidence type="ECO:0000259" key="5">
    <source>
        <dbReference type="PROSITE" id="PS50931"/>
    </source>
</evidence>
<evidence type="ECO:0000256" key="3">
    <source>
        <dbReference type="ARBA" id="ARBA00023125"/>
    </source>
</evidence>
<evidence type="ECO:0000256" key="1">
    <source>
        <dbReference type="ARBA" id="ARBA00009437"/>
    </source>
</evidence>
<evidence type="ECO:0000256" key="2">
    <source>
        <dbReference type="ARBA" id="ARBA00023015"/>
    </source>
</evidence>
<dbReference type="InterPro" id="IPR000847">
    <property type="entry name" value="LysR_HTH_N"/>
</dbReference>
<dbReference type="Gene3D" id="1.10.10.10">
    <property type="entry name" value="Winged helix-like DNA-binding domain superfamily/Winged helix DNA-binding domain"/>
    <property type="match status" value="1"/>
</dbReference>
<dbReference type="PANTHER" id="PTHR30346:SF0">
    <property type="entry name" value="HCA OPERON TRANSCRIPTIONAL ACTIVATOR HCAR"/>
    <property type="match status" value="1"/>
</dbReference>
<dbReference type="Proteomes" id="UP000730482">
    <property type="component" value="Unassembled WGS sequence"/>
</dbReference>
<comment type="caution">
    <text evidence="6">The sequence shown here is derived from an EMBL/GenBank/DDBJ whole genome shotgun (WGS) entry which is preliminary data.</text>
</comment>
<dbReference type="SUPFAM" id="SSF53850">
    <property type="entry name" value="Periplasmic binding protein-like II"/>
    <property type="match status" value="1"/>
</dbReference>
<feature type="domain" description="HTH lysR-type" evidence="5">
    <location>
        <begin position="5"/>
        <end position="62"/>
    </location>
</feature>